<accession>A0A849K5G9</accession>
<evidence type="ECO:0000313" key="2">
    <source>
        <dbReference type="Proteomes" id="UP000552954"/>
    </source>
</evidence>
<name>A0A849K5G9_9BURK</name>
<evidence type="ECO:0000313" key="1">
    <source>
        <dbReference type="EMBL" id="NNU43662.1"/>
    </source>
</evidence>
<protein>
    <submittedName>
        <fullName evidence="1">Methyltransferase domain-containing protein</fullName>
    </submittedName>
</protein>
<proteinExistence type="predicted"/>
<keyword evidence="2" id="KW-1185">Reference proteome</keyword>
<reference evidence="1 2" key="2">
    <citation type="submission" date="2020-06" db="EMBL/GenBank/DDBJ databases">
        <title>Ramlibacter rhizophilus sp. nov., isolated from rhizosphere soil of national flower Mugunghwa from South Korea.</title>
        <authorList>
            <person name="Zheng-Fei Y."/>
            <person name="Huan T."/>
        </authorList>
    </citation>
    <scope>NUCLEOTIDE SEQUENCE [LARGE SCALE GENOMIC DNA]</scope>
    <source>
        <strain evidence="1 2">B156</strain>
    </source>
</reference>
<comment type="caution">
    <text evidence="1">The sequence shown here is derived from an EMBL/GenBank/DDBJ whole genome shotgun (WGS) entry which is preliminary data.</text>
</comment>
<reference evidence="1 2" key="1">
    <citation type="submission" date="2020-05" db="EMBL/GenBank/DDBJ databases">
        <authorList>
            <person name="Khan S.A."/>
            <person name="Jeon C.O."/>
            <person name="Chun B.H."/>
        </authorList>
    </citation>
    <scope>NUCLEOTIDE SEQUENCE [LARGE SCALE GENOMIC DNA]</scope>
    <source>
        <strain evidence="1 2">B156</strain>
    </source>
</reference>
<dbReference type="AlphaFoldDB" id="A0A849K5G9"/>
<dbReference type="Pfam" id="PF13489">
    <property type="entry name" value="Methyltransf_23"/>
    <property type="match status" value="1"/>
</dbReference>
<organism evidence="1 2">
    <name type="scientific">Ramlibacter montanisoli</name>
    <dbReference type="NCBI Taxonomy" id="2732512"/>
    <lineage>
        <taxon>Bacteria</taxon>
        <taxon>Pseudomonadati</taxon>
        <taxon>Pseudomonadota</taxon>
        <taxon>Betaproteobacteria</taxon>
        <taxon>Burkholderiales</taxon>
        <taxon>Comamonadaceae</taxon>
        <taxon>Ramlibacter</taxon>
    </lineage>
</organism>
<keyword evidence="1" id="KW-0808">Transferase</keyword>
<keyword evidence="1" id="KW-0489">Methyltransferase</keyword>
<dbReference type="GO" id="GO:0008168">
    <property type="term" value="F:methyltransferase activity"/>
    <property type="evidence" value="ECO:0007669"/>
    <property type="project" value="UniProtKB-KW"/>
</dbReference>
<dbReference type="SUPFAM" id="SSF53335">
    <property type="entry name" value="S-adenosyl-L-methionine-dependent methyltransferases"/>
    <property type="match status" value="1"/>
</dbReference>
<sequence length="357" mass="40008">MKAQAVQRLLYEQQQFPIFQNRMYDSAVAARNCTRGDIRLVEDLRSGLVYNAAFEPALMQYDDHYQNEQAVSGMFQRHLQQVAEVVARGLGRDRLVEVGCGKGHFLETLQAGGFDITGFDPAYEGSNPGVRKEVFSEGVMSPARGLILRHVLEHIPDPVAFLGQLARANGGAGRIYIEVPCFDWICRRRAWFDVFYEHVNYFRLTDFHRMFGRVVESGRLFGGQYLYVVAELDTLRQPERDPADAVAFPDDFTATLAHFDGVRDCAIWGGASKGVIFALLKERRGSPVGTVIDINPAKQGKFLPGTGLRVGAPAEEIDRLPTGTPVFVMNSNYIEEIRAMSRGRFELIPIDTTHKES</sequence>
<gene>
    <name evidence="1" type="ORF">HK415_11630</name>
</gene>
<dbReference type="Proteomes" id="UP000552954">
    <property type="component" value="Unassembled WGS sequence"/>
</dbReference>
<dbReference type="InterPro" id="IPR029063">
    <property type="entry name" value="SAM-dependent_MTases_sf"/>
</dbReference>
<dbReference type="RefSeq" id="WP_171559270.1">
    <property type="nucleotide sequence ID" value="NZ_JABFCS010000001.1"/>
</dbReference>
<dbReference type="Gene3D" id="3.40.50.720">
    <property type="entry name" value="NAD(P)-binding Rossmann-like Domain"/>
    <property type="match status" value="1"/>
</dbReference>
<dbReference type="EMBL" id="JABFCS010000001">
    <property type="protein sequence ID" value="NNU43662.1"/>
    <property type="molecule type" value="Genomic_DNA"/>
</dbReference>
<dbReference type="GO" id="GO:0032259">
    <property type="term" value="P:methylation"/>
    <property type="evidence" value="ECO:0007669"/>
    <property type="project" value="UniProtKB-KW"/>
</dbReference>
<dbReference type="Gene3D" id="3.40.50.150">
    <property type="entry name" value="Vaccinia Virus protein VP39"/>
    <property type="match status" value="1"/>
</dbReference>